<keyword evidence="1" id="KW-0812">Transmembrane</keyword>
<reference evidence="2" key="4">
    <citation type="submission" date="2019-03" db="UniProtKB">
        <authorList>
            <consortium name="EnsemblPlants"/>
        </authorList>
    </citation>
    <scope>IDENTIFICATION</scope>
</reference>
<organism evidence="2 3">
    <name type="scientific">Aegilops tauschii subsp. strangulata</name>
    <name type="common">Goatgrass</name>
    <dbReference type="NCBI Taxonomy" id="200361"/>
    <lineage>
        <taxon>Eukaryota</taxon>
        <taxon>Viridiplantae</taxon>
        <taxon>Streptophyta</taxon>
        <taxon>Embryophyta</taxon>
        <taxon>Tracheophyta</taxon>
        <taxon>Spermatophyta</taxon>
        <taxon>Magnoliopsida</taxon>
        <taxon>Liliopsida</taxon>
        <taxon>Poales</taxon>
        <taxon>Poaceae</taxon>
        <taxon>BOP clade</taxon>
        <taxon>Pooideae</taxon>
        <taxon>Triticodae</taxon>
        <taxon>Triticeae</taxon>
        <taxon>Triticinae</taxon>
        <taxon>Aegilops</taxon>
    </lineage>
</organism>
<evidence type="ECO:0000313" key="3">
    <source>
        <dbReference type="Proteomes" id="UP000015105"/>
    </source>
</evidence>
<accession>A0A453D6I2</accession>
<evidence type="ECO:0000313" key="2">
    <source>
        <dbReference type="EnsemblPlants" id="AET2Gv21106200.16"/>
    </source>
</evidence>
<evidence type="ECO:0000256" key="1">
    <source>
        <dbReference type="SAM" id="Phobius"/>
    </source>
</evidence>
<reference evidence="3" key="1">
    <citation type="journal article" date="2014" name="Science">
        <title>Ancient hybridizations among the ancestral genomes of bread wheat.</title>
        <authorList>
            <consortium name="International Wheat Genome Sequencing Consortium,"/>
            <person name="Marcussen T."/>
            <person name="Sandve S.R."/>
            <person name="Heier L."/>
            <person name="Spannagl M."/>
            <person name="Pfeifer M."/>
            <person name="Jakobsen K.S."/>
            <person name="Wulff B.B."/>
            <person name="Steuernagel B."/>
            <person name="Mayer K.F."/>
            <person name="Olsen O.A."/>
        </authorList>
    </citation>
    <scope>NUCLEOTIDE SEQUENCE [LARGE SCALE GENOMIC DNA]</scope>
    <source>
        <strain evidence="3">cv. AL8/78</strain>
    </source>
</reference>
<feature type="transmembrane region" description="Helical" evidence="1">
    <location>
        <begin position="15"/>
        <end position="42"/>
    </location>
</feature>
<proteinExistence type="predicted"/>
<reference evidence="2" key="5">
    <citation type="journal article" date="2021" name="G3 (Bethesda)">
        <title>Aegilops tauschii genome assembly Aet v5.0 features greater sequence contiguity and improved annotation.</title>
        <authorList>
            <person name="Wang L."/>
            <person name="Zhu T."/>
            <person name="Rodriguez J.C."/>
            <person name="Deal K.R."/>
            <person name="Dubcovsky J."/>
            <person name="McGuire P.E."/>
            <person name="Lux T."/>
            <person name="Spannagl M."/>
            <person name="Mayer K.F.X."/>
            <person name="Baldrich P."/>
            <person name="Meyers B.C."/>
            <person name="Huo N."/>
            <person name="Gu Y.Q."/>
            <person name="Zhou H."/>
            <person name="Devos K.M."/>
            <person name="Bennetzen J.L."/>
            <person name="Unver T."/>
            <person name="Budak H."/>
            <person name="Gulick P.J."/>
            <person name="Galiba G."/>
            <person name="Kalapos B."/>
            <person name="Nelson D.R."/>
            <person name="Li P."/>
            <person name="You F.M."/>
            <person name="Luo M.C."/>
            <person name="Dvorak J."/>
        </authorList>
    </citation>
    <scope>NUCLEOTIDE SEQUENCE [LARGE SCALE GENOMIC DNA]</scope>
    <source>
        <strain evidence="2">cv. AL8/78</strain>
    </source>
</reference>
<keyword evidence="1" id="KW-0472">Membrane</keyword>
<dbReference type="Gramene" id="AET2Gv21106200.15">
    <property type="protein sequence ID" value="AET2Gv21106200.15"/>
    <property type="gene ID" value="AET2Gv21106200"/>
</dbReference>
<reference evidence="3" key="2">
    <citation type="journal article" date="2017" name="Nat. Plants">
        <title>The Aegilops tauschii genome reveals multiple impacts of transposons.</title>
        <authorList>
            <person name="Zhao G."/>
            <person name="Zou C."/>
            <person name="Li K."/>
            <person name="Wang K."/>
            <person name="Li T."/>
            <person name="Gao L."/>
            <person name="Zhang X."/>
            <person name="Wang H."/>
            <person name="Yang Z."/>
            <person name="Liu X."/>
            <person name="Jiang W."/>
            <person name="Mao L."/>
            <person name="Kong X."/>
            <person name="Jiao Y."/>
            <person name="Jia J."/>
        </authorList>
    </citation>
    <scope>NUCLEOTIDE SEQUENCE [LARGE SCALE GENOMIC DNA]</scope>
    <source>
        <strain evidence="3">cv. AL8/78</strain>
    </source>
</reference>
<sequence length="81" mass="9219">MYMSSNYLHIYLNCFGFMLGFVGLPFYILFSMIALGLLIFLVSSSASSYATKISFWHAQTLKFGDKERSRAGSLIYYCVDT</sequence>
<dbReference type="Proteomes" id="UP000015105">
    <property type="component" value="Chromosome 2D"/>
</dbReference>
<reference evidence="2" key="3">
    <citation type="journal article" date="2017" name="Nature">
        <title>Genome sequence of the progenitor of the wheat D genome Aegilops tauschii.</title>
        <authorList>
            <person name="Luo M.C."/>
            <person name="Gu Y.Q."/>
            <person name="Puiu D."/>
            <person name="Wang H."/>
            <person name="Twardziok S.O."/>
            <person name="Deal K.R."/>
            <person name="Huo N."/>
            <person name="Zhu T."/>
            <person name="Wang L."/>
            <person name="Wang Y."/>
            <person name="McGuire P.E."/>
            <person name="Liu S."/>
            <person name="Long H."/>
            <person name="Ramasamy R.K."/>
            <person name="Rodriguez J.C."/>
            <person name="Van S.L."/>
            <person name="Yuan L."/>
            <person name="Wang Z."/>
            <person name="Xia Z."/>
            <person name="Xiao L."/>
            <person name="Anderson O.D."/>
            <person name="Ouyang S."/>
            <person name="Liang Y."/>
            <person name="Zimin A.V."/>
            <person name="Pertea G."/>
            <person name="Qi P."/>
            <person name="Bennetzen J.L."/>
            <person name="Dai X."/>
            <person name="Dawson M.W."/>
            <person name="Muller H.G."/>
            <person name="Kugler K."/>
            <person name="Rivarola-Duarte L."/>
            <person name="Spannagl M."/>
            <person name="Mayer K.F.X."/>
            <person name="Lu F.H."/>
            <person name="Bevan M.W."/>
            <person name="Leroy P."/>
            <person name="Li P."/>
            <person name="You F.M."/>
            <person name="Sun Q."/>
            <person name="Liu Z."/>
            <person name="Lyons E."/>
            <person name="Wicker T."/>
            <person name="Salzberg S.L."/>
            <person name="Devos K.M."/>
            <person name="Dvorak J."/>
        </authorList>
    </citation>
    <scope>NUCLEOTIDE SEQUENCE [LARGE SCALE GENOMIC DNA]</scope>
    <source>
        <strain evidence="2">cv. AL8/78</strain>
    </source>
</reference>
<name>A0A453D6I2_AEGTS</name>
<dbReference type="EnsemblPlants" id="AET2Gv21106200.16">
    <property type="protein sequence ID" value="AET2Gv21106200.16"/>
    <property type="gene ID" value="AET2Gv21106200"/>
</dbReference>
<dbReference type="Gramene" id="AET2Gv21106200.16">
    <property type="protein sequence ID" value="AET2Gv21106200.16"/>
    <property type="gene ID" value="AET2Gv21106200"/>
</dbReference>
<dbReference type="EnsemblPlants" id="AET2Gv21106200.15">
    <property type="protein sequence ID" value="AET2Gv21106200.15"/>
    <property type="gene ID" value="AET2Gv21106200"/>
</dbReference>
<protein>
    <submittedName>
        <fullName evidence="2">Uncharacterized protein</fullName>
    </submittedName>
</protein>
<keyword evidence="3" id="KW-1185">Reference proteome</keyword>
<dbReference type="AlphaFoldDB" id="A0A453D6I2"/>
<keyword evidence="1" id="KW-1133">Transmembrane helix</keyword>